<gene>
    <name evidence="1" type="ORF">GCM10009409_04620</name>
</gene>
<organism evidence="1 2">
    <name type="scientific">Shewanella saliphila</name>
    <dbReference type="NCBI Taxonomy" id="2282698"/>
    <lineage>
        <taxon>Bacteria</taxon>
        <taxon>Pseudomonadati</taxon>
        <taxon>Pseudomonadota</taxon>
        <taxon>Gammaproteobacteria</taxon>
        <taxon>Alteromonadales</taxon>
        <taxon>Shewanellaceae</taxon>
        <taxon>Shewanella</taxon>
    </lineage>
</organism>
<protein>
    <submittedName>
        <fullName evidence="1">Uncharacterized protein</fullName>
    </submittedName>
</protein>
<sequence length="39" mass="4488">MIGFTQGLKTKIAELELLRVNKEQQHADELAQLQHKISQ</sequence>
<accession>A0ABQ2Q1F8</accession>
<comment type="caution">
    <text evidence="1">The sequence shown here is derived from an EMBL/GenBank/DDBJ whole genome shotgun (WGS) entry which is preliminary data.</text>
</comment>
<name>A0ABQ2Q1F8_9GAMM</name>
<dbReference type="EMBL" id="BMQV01000002">
    <property type="protein sequence ID" value="GGP40809.1"/>
    <property type="molecule type" value="Genomic_DNA"/>
</dbReference>
<dbReference type="Proteomes" id="UP000654367">
    <property type="component" value="Unassembled WGS sequence"/>
</dbReference>
<keyword evidence="2" id="KW-1185">Reference proteome</keyword>
<proteinExistence type="predicted"/>
<evidence type="ECO:0000313" key="2">
    <source>
        <dbReference type="Proteomes" id="UP000654367"/>
    </source>
</evidence>
<evidence type="ECO:0000313" key="1">
    <source>
        <dbReference type="EMBL" id="GGP40809.1"/>
    </source>
</evidence>
<reference evidence="2" key="1">
    <citation type="journal article" date="2019" name="Int. J. Syst. Evol. Microbiol.">
        <title>The Global Catalogue of Microorganisms (GCM) 10K type strain sequencing project: providing services to taxonomists for standard genome sequencing and annotation.</title>
        <authorList>
            <consortium name="The Broad Institute Genomics Platform"/>
            <consortium name="The Broad Institute Genome Sequencing Center for Infectious Disease"/>
            <person name="Wu L."/>
            <person name="Ma J."/>
        </authorList>
    </citation>
    <scope>NUCLEOTIDE SEQUENCE [LARGE SCALE GENOMIC DNA]</scope>
    <source>
        <strain evidence="2">JCM 32304</strain>
    </source>
</reference>